<protein>
    <submittedName>
        <fullName evidence="3">Deoxyribonuclease YjjV</fullName>
    </submittedName>
</protein>
<dbReference type="GO" id="GO:0005829">
    <property type="term" value="C:cytosol"/>
    <property type="evidence" value="ECO:0007669"/>
    <property type="project" value="TreeGrafter"/>
</dbReference>
<dbReference type="NCBIfam" id="TIGR00010">
    <property type="entry name" value="YchF/TatD family DNA exonuclease"/>
    <property type="match status" value="1"/>
</dbReference>
<dbReference type="Pfam" id="PF01026">
    <property type="entry name" value="TatD_DNase"/>
    <property type="match status" value="1"/>
</dbReference>
<dbReference type="PANTHER" id="PTHR46124:SF3">
    <property type="entry name" value="HYDROLASE"/>
    <property type="match status" value="1"/>
</dbReference>
<dbReference type="EMBL" id="UOFH01000147">
    <property type="protein sequence ID" value="VAW60520.1"/>
    <property type="molecule type" value="Genomic_DNA"/>
</dbReference>
<dbReference type="PIRSF" id="PIRSF005902">
    <property type="entry name" value="DNase_TatD"/>
    <property type="match status" value="1"/>
</dbReference>
<keyword evidence="2" id="KW-0378">Hydrolase</keyword>
<dbReference type="GO" id="GO:0016788">
    <property type="term" value="F:hydrolase activity, acting on ester bonds"/>
    <property type="evidence" value="ECO:0007669"/>
    <property type="project" value="InterPro"/>
</dbReference>
<gene>
    <name evidence="3" type="ORF">MNBD_GAMMA08-1246</name>
</gene>
<evidence type="ECO:0000256" key="2">
    <source>
        <dbReference type="ARBA" id="ARBA00022801"/>
    </source>
</evidence>
<dbReference type="SUPFAM" id="SSF51556">
    <property type="entry name" value="Metallo-dependent hydrolases"/>
    <property type="match status" value="1"/>
</dbReference>
<dbReference type="CDD" id="cd01310">
    <property type="entry name" value="TatD_DNAse"/>
    <property type="match status" value="1"/>
</dbReference>
<accession>A0A3B0X7G9</accession>
<dbReference type="InterPro" id="IPR018228">
    <property type="entry name" value="DNase_TatD-rel_CS"/>
</dbReference>
<proteinExistence type="predicted"/>
<dbReference type="PROSITE" id="PS01137">
    <property type="entry name" value="TATD_1"/>
    <property type="match status" value="1"/>
</dbReference>
<name>A0A3B0X7G9_9ZZZZ</name>
<dbReference type="GO" id="GO:0004536">
    <property type="term" value="F:DNA nuclease activity"/>
    <property type="evidence" value="ECO:0007669"/>
    <property type="project" value="InterPro"/>
</dbReference>
<dbReference type="InterPro" id="IPR015991">
    <property type="entry name" value="TatD/YcfH-like"/>
</dbReference>
<evidence type="ECO:0000256" key="1">
    <source>
        <dbReference type="ARBA" id="ARBA00022723"/>
    </source>
</evidence>
<organism evidence="3">
    <name type="scientific">hydrothermal vent metagenome</name>
    <dbReference type="NCBI Taxonomy" id="652676"/>
    <lineage>
        <taxon>unclassified sequences</taxon>
        <taxon>metagenomes</taxon>
        <taxon>ecological metagenomes</taxon>
    </lineage>
</organism>
<dbReference type="Gene3D" id="3.20.20.140">
    <property type="entry name" value="Metal-dependent hydrolases"/>
    <property type="match status" value="1"/>
</dbReference>
<sequence length="256" mass="28822">MIIDSHCHIDFEDFDNDRAEVLHRANVAGVTKIIVPGVTQTTWQRVKATCEKHTELYPCYGLHPYFIEQHSENDLQVLERLLSGNSQAIAVGECGLDFFLAHLDREKQHFYFEQQLDLAITFKLPVVVHARKSTEAVINAIKKRPGLRGMIHSYSGSYEQAIQLIDLGFYLSFGGPITYDKATRLHALVKSLPLSSLLIETDAPDQPVAHSKSPRNEPACIKSVATRIAQLHHIDFNEITSSTYKNAMQLFQLAPP</sequence>
<dbReference type="InterPro" id="IPR001130">
    <property type="entry name" value="TatD-like"/>
</dbReference>
<dbReference type="InterPro" id="IPR032466">
    <property type="entry name" value="Metal_Hydrolase"/>
</dbReference>
<dbReference type="FunFam" id="3.20.20.140:FF:000005">
    <property type="entry name" value="TatD family hydrolase"/>
    <property type="match status" value="1"/>
</dbReference>
<dbReference type="PROSITE" id="PS01091">
    <property type="entry name" value="TATD_3"/>
    <property type="match status" value="1"/>
</dbReference>
<evidence type="ECO:0000313" key="3">
    <source>
        <dbReference type="EMBL" id="VAW60520.1"/>
    </source>
</evidence>
<dbReference type="AlphaFoldDB" id="A0A3B0X7G9"/>
<reference evidence="3" key="1">
    <citation type="submission" date="2018-06" db="EMBL/GenBank/DDBJ databases">
        <authorList>
            <person name="Zhirakovskaya E."/>
        </authorList>
    </citation>
    <scope>NUCLEOTIDE SEQUENCE</scope>
</reference>
<dbReference type="GO" id="GO:0046872">
    <property type="term" value="F:metal ion binding"/>
    <property type="evidence" value="ECO:0007669"/>
    <property type="project" value="UniProtKB-KW"/>
</dbReference>
<dbReference type="PANTHER" id="PTHR46124">
    <property type="entry name" value="D-AMINOACYL-TRNA DEACYLASE"/>
    <property type="match status" value="1"/>
</dbReference>
<keyword evidence="1" id="KW-0479">Metal-binding</keyword>